<gene>
    <name evidence="2" type="ORF">KUTeg_008012</name>
</gene>
<reference evidence="2 3" key="1">
    <citation type="submission" date="2022-12" db="EMBL/GenBank/DDBJ databases">
        <title>Chromosome-level genome of Tegillarca granosa.</title>
        <authorList>
            <person name="Kim J."/>
        </authorList>
    </citation>
    <scope>NUCLEOTIDE SEQUENCE [LARGE SCALE GENOMIC DNA]</scope>
    <source>
        <strain evidence="2">Teg-2019</strain>
        <tissue evidence="2">Adductor muscle</tissue>
    </source>
</reference>
<dbReference type="EMBL" id="JARBDR010000337">
    <property type="protein sequence ID" value="KAJ8315862.1"/>
    <property type="molecule type" value="Genomic_DNA"/>
</dbReference>
<proteinExistence type="predicted"/>
<keyword evidence="3" id="KW-1185">Reference proteome</keyword>
<feature type="region of interest" description="Disordered" evidence="1">
    <location>
        <begin position="53"/>
        <end position="293"/>
    </location>
</feature>
<feature type="region of interest" description="Disordered" evidence="1">
    <location>
        <begin position="398"/>
        <end position="421"/>
    </location>
</feature>
<comment type="caution">
    <text evidence="2">The sequence shown here is derived from an EMBL/GenBank/DDBJ whole genome shotgun (WGS) entry which is preliminary data.</text>
</comment>
<dbReference type="InterPro" id="IPR026117">
    <property type="entry name" value="Par-4"/>
</dbReference>
<dbReference type="PANTHER" id="PTHR15093">
    <property type="entry name" value="PROSTATE APOPTOSIS RESPONSE PROTEIN PAR-4"/>
    <property type="match status" value="1"/>
</dbReference>
<dbReference type="Proteomes" id="UP001217089">
    <property type="component" value="Unassembled WGS sequence"/>
</dbReference>
<evidence type="ECO:0000313" key="2">
    <source>
        <dbReference type="EMBL" id="KAJ8315862.1"/>
    </source>
</evidence>
<protein>
    <submittedName>
        <fullName evidence="2">Uncharacterized protein</fullName>
    </submittedName>
</protein>
<sequence length="421" mass="47892">MSCYPESPPEIFCDNIRYCIINMASSSVSQESLDIEDYETSIRKSKIRNLRARGALGHKGGDREVDGFEREYGREQNGDHGGEQEQQHVGYYGAIPETHDSPSRSTSAGRAKDKRSRPNHLHKGKLPKDKRKLREKRRSTGVVHLQSTESTGDSLDEDDDGDTKALSEAKRNTTYNEVIDNDNPQTPSEERIPKSYTTSRNKSPSDLEADLEDNQDYDSTVSHSETNLTLIGRADSTESANQAPKYVLGRSSVLSRYPQPESPKSFKTYSPHTSDLELKTPSSTTSTSSSSSVLSRFKYGNEGRWQDIDSAKPYTSYDKTRTVKPVSAFVSRYEERKSDGDVNTNYRGYRNRYGDSLGHSYTNKYTAPNATRDDDKVNLEKVRMLEKEREEIKRLKQVIEEKDKKLEEKRQTDSRFTKRSQ</sequence>
<feature type="compositionally biased region" description="Polar residues" evidence="1">
    <location>
        <begin position="195"/>
        <end position="204"/>
    </location>
</feature>
<accession>A0ABQ9FEV8</accession>
<feature type="compositionally biased region" description="Basic and acidic residues" evidence="1">
    <location>
        <begin position="162"/>
        <end position="171"/>
    </location>
</feature>
<feature type="compositionally biased region" description="Basic residues" evidence="1">
    <location>
        <begin position="112"/>
        <end position="139"/>
    </location>
</feature>
<feature type="compositionally biased region" description="Basic and acidic residues" evidence="1">
    <location>
        <begin position="59"/>
        <end position="86"/>
    </location>
</feature>
<evidence type="ECO:0000256" key="1">
    <source>
        <dbReference type="SAM" id="MobiDB-lite"/>
    </source>
</evidence>
<dbReference type="PANTHER" id="PTHR15093:SF1">
    <property type="entry name" value="PRKC APOPTOSIS WT1 REGULATOR PROTEIN"/>
    <property type="match status" value="1"/>
</dbReference>
<feature type="compositionally biased region" description="Low complexity" evidence="1">
    <location>
        <begin position="282"/>
        <end position="292"/>
    </location>
</feature>
<feature type="compositionally biased region" description="Polar residues" evidence="1">
    <location>
        <begin position="217"/>
        <end position="229"/>
    </location>
</feature>
<feature type="compositionally biased region" description="Polar residues" evidence="1">
    <location>
        <begin position="172"/>
        <end position="187"/>
    </location>
</feature>
<organism evidence="2 3">
    <name type="scientific">Tegillarca granosa</name>
    <name type="common">Malaysian cockle</name>
    <name type="synonym">Anadara granosa</name>
    <dbReference type="NCBI Taxonomy" id="220873"/>
    <lineage>
        <taxon>Eukaryota</taxon>
        <taxon>Metazoa</taxon>
        <taxon>Spiralia</taxon>
        <taxon>Lophotrochozoa</taxon>
        <taxon>Mollusca</taxon>
        <taxon>Bivalvia</taxon>
        <taxon>Autobranchia</taxon>
        <taxon>Pteriomorphia</taxon>
        <taxon>Arcoida</taxon>
        <taxon>Arcoidea</taxon>
        <taxon>Arcidae</taxon>
        <taxon>Tegillarca</taxon>
    </lineage>
</organism>
<evidence type="ECO:0000313" key="3">
    <source>
        <dbReference type="Proteomes" id="UP001217089"/>
    </source>
</evidence>
<name>A0ABQ9FEV8_TEGGR</name>
<feature type="compositionally biased region" description="Acidic residues" evidence="1">
    <location>
        <begin position="207"/>
        <end position="216"/>
    </location>
</feature>